<dbReference type="WBParaSite" id="JU765_v2.g20654.t2">
    <property type="protein sequence ID" value="JU765_v2.g20654.t2"/>
    <property type="gene ID" value="JU765_v2.g20654"/>
</dbReference>
<name>A0AC34QZD3_9BILA</name>
<evidence type="ECO:0000313" key="1">
    <source>
        <dbReference type="Proteomes" id="UP000887576"/>
    </source>
</evidence>
<sequence>MEAESEEFSDMIVVDFIDAYKNLSIKIYTMMIWKQEYCDEASYFLRTNDDTIVNFTNLQSFITNNSENVEDLQIYGSIIRRPIPKRDMKNKWYVSTKEYSGQIYPDFCAGWSCLYTKPAVEAVLDQASSTNYLWLDDVLFGGILAQKGNVSRIHLQKLFMPHFKFKHYYNFICGSFGPVNFIAAHFHELDQFLKNNGEIDCNKT</sequence>
<dbReference type="Proteomes" id="UP000887576">
    <property type="component" value="Unplaced"/>
</dbReference>
<reference evidence="2" key="1">
    <citation type="submission" date="2022-11" db="UniProtKB">
        <authorList>
            <consortium name="WormBaseParasite"/>
        </authorList>
    </citation>
    <scope>IDENTIFICATION</scope>
</reference>
<organism evidence="1 2">
    <name type="scientific">Panagrolaimus sp. JU765</name>
    <dbReference type="NCBI Taxonomy" id="591449"/>
    <lineage>
        <taxon>Eukaryota</taxon>
        <taxon>Metazoa</taxon>
        <taxon>Ecdysozoa</taxon>
        <taxon>Nematoda</taxon>
        <taxon>Chromadorea</taxon>
        <taxon>Rhabditida</taxon>
        <taxon>Tylenchina</taxon>
        <taxon>Panagrolaimomorpha</taxon>
        <taxon>Panagrolaimoidea</taxon>
        <taxon>Panagrolaimidae</taxon>
        <taxon>Panagrolaimus</taxon>
    </lineage>
</organism>
<evidence type="ECO:0000313" key="2">
    <source>
        <dbReference type="WBParaSite" id="JU765_v2.g20654.t2"/>
    </source>
</evidence>
<accession>A0AC34QZD3</accession>
<proteinExistence type="predicted"/>
<protein>
    <submittedName>
        <fullName evidence="2">Hexosyltransferase</fullName>
    </submittedName>
</protein>